<organism evidence="1 2">
    <name type="scientific">Baudoinia panamericana (strain UAMH 10762)</name>
    <name type="common">Angels' share fungus</name>
    <name type="synonym">Baudoinia compniacensis (strain UAMH 10762)</name>
    <dbReference type="NCBI Taxonomy" id="717646"/>
    <lineage>
        <taxon>Eukaryota</taxon>
        <taxon>Fungi</taxon>
        <taxon>Dikarya</taxon>
        <taxon>Ascomycota</taxon>
        <taxon>Pezizomycotina</taxon>
        <taxon>Dothideomycetes</taxon>
        <taxon>Dothideomycetidae</taxon>
        <taxon>Mycosphaerellales</taxon>
        <taxon>Teratosphaeriaceae</taxon>
        <taxon>Baudoinia</taxon>
    </lineage>
</organism>
<dbReference type="EMBL" id="KB445565">
    <property type="protein sequence ID" value="EMC90938.1"/>
    <property type="molecule type" value="Genomic_DNA"/>
</dbReference>
<name>M2MI48_BAUPA</name>
<dbReference type="AlphaFoldDB" id="M2MI48"/>
<reference evidence="1 2" key="1">
    <citation type="journal article" date="2012" name="PLoS Pathog.">
        <title>Diverse lifestyles and strategies of plant pathogenesis encoded in the genomes of eighteen Dothideomycetes fungi.</title>
        <authorList>
            <person name="Ohm R.A."/>
            <person name="Feau N."/>
            <person name="Henrissat B."/>
            <person name="Schoch C.L."/>
            <person name="Horwitz B.A."/>
            <person name="Barry K.W."/>
            <person name="Condon B.J."/>
            <person name="Copeland A.C."/>
            <person name="Dhillon B."/>
            <person name="Glaser F."/>
            <person name="Hesse C.N."/>
            <person name="Kosti I."/>
            <person name="LaButti K."/>
            <person name="Lindquist E.A."/>
            <person name="Lucas S."/>
            <person name="Salamov A.A."/>
            <person name="Bradshaw R.E."/>
            <person name="Ciuffetti L."/>
            <person name="Hamelin R.C."/>
            <person name="Kema G.H.J."/>
            <person name="Lawrence C."/>
            <person name="Scott J.A."/>
            <person name="Spatafora J.W."/>
            <person name="Turgeon B.G."/>
            <person name="de Wit P.J.G.M."/>
            <person name="Zhong S."/>
            <person name="Goodwin S.B."/>
            <person name="Grigoriev I.V."/>
        </authorList>
    </citation>
    <scope>NUCLEOTIDE SEQUENCE [LARGE SCALE GENOMIC DNA]</scope>
    <source>
        <strain evidence="1 2">UAMH 10762</strain>
    </source>
</reference>
<evidence type="ECO:0000313" key="1">
    <source>
        <dbReference type="EMBL" id="EMC90938.1"/>
    </source>
</evidence>
<gene>
    <name evidence="1" type="ORF">BAUCODRAFT_143935</name>
</gene>
<dbReference type="HOGENOM" id="CLU_1517605_0_0_1"/>
<accession>M2MI48</accession>
<proteinExistence type="predicted"/>
<dbReference type="Proteomes" id="UP000011761">
    <property type="component" value="Unassembled WGS sequence"/>
</dbReference>
<sequence>MTRWDSTFHISISTRQSQAEAAVCAWLLSSDMSSPMVRRSSWQHRASADLRAVVKSVAGGSRATTRAGRLCPHHLEDCYFRHRRTLTFIRCLVRPPSHTQSDTQSVQAHVVIVSSSNQFSCSATEARLLIQLARQRPALERRRIPKTHFEDPTGSYVALSMQQMSACKTSLPKMPTE</sequence>
<protein>
    <submittedName>
        <fullName evidence="1">Uncharacterized protein</fullName>
    </submittedName>
</protein>
<keyword evidence="2" id="KW-1185">Reference proteome</keyword>
<dbReference type="KEGG" id="bcom:BAUCODRAFT_143935"/>
<dbReference type="RefSeq" id="XP_007681870.1">
    <property type="nucleotide sequence ID" value="XM_007683680.1"/>
</dbReference>
<evidence type="ECO:0000313" key="2">
    <source>
        <dbReference type="Proteomes" id="UP000011761"/>
    </source>
</evidence>
<dbReference type="GeneID" id="19108453"/>